<dbReference type="InterPro" id="IPR032675">
    <property type="entry name" value="LRR_dom_sf"/>
</dbReference>
<organism evidence="1 2">
    <name type="scientific">Phaeosphaeria nodorum (strain SN15 / ATCC MYA-4574 / FGSC 10173)</name>
    <name type="common">Glume blotch fungus</name>
    <name type="synonym">Parastagonospora nodorum</name>
    <dbReference type="NCBI Taxonomy" id="321614"/>
    <lineage>
        <taxon>Eukaryota</taxon>
        <taxon>Fungi</taxon>
        <taxon>Dikarya</taxon>
        <taxon>Ascomycota</taxon>
        <taxon>Pezizomycotina</taxon>
        <taxon>Dothideomycetes</taxon>
        <taxon>Pleosporomycetidae</taxon>
        <taxon>Pleosporales</taxon>
        <taxon>Pleosporineae</taxon>
        <taxon>Phaeosphaeriaceae</taxon>
        <taxon>Parastagonospora</taxon>
    </lineage>
</organism>
<dbReference type="EMBL" id="CP069026">
    <property type="protein sequence ID" value="QRC94546.1"/>
    <property type="molecule type" value="Genomic_DNA"/>
</dbReference>
<evidence type="ECO:0000313" key="1">
    <source>
        <dbReference type="EMBL" id="QRC94546.1"/>
    </source>
</evidence>
<dbReference type="OrthoDB" id="3794784at2759"/>
<evidence type="ECO:0008006" key="3">
    <source>
        <dbReference type="Google" id="ProtNLM"/>
    </source>
</evidence>
<dbReference type="SUPFAM" id="SSF52047">
    <property type="entry name" value="RNI-like"/>
    <property type="match status" value="1"/>
</dbReference>
<accession>A0A7U2HZP2</accession>
<name>A0A7U2HZP2_PHANO</name>
<reference evidence="2" key="1">
    <citation type="journal article" date="2021" name="BMC Genomics">
        <title>Chromosome-level genome assembly and manually-curated proteome of model necrotroph Parastagonospora nodorum Sn15 reveals a genome-wide trove of candidate effector homologs, and redundancy of virulence-related functions within an accessory chromosome.</title>
        <authorList>
            <person name="Bertazzoni S."/>
            <person name="Jones D.A.B."/>
            <person name="Phan H.T."/>
            <person name="Tan K.-C."/>
            <person name="Hane J.K."/>
        </authorList>
    </citation>
    <scope>NUCLEOTIDE SEQUENCE [LARGE SCALE GENOMIC DNA]</scope>
    <source>
        <strain evidence="2">SN15 / ATCC MYA-4574 / FGSC 10173)</strain>
    </source>
</reference>
<dbReference type="Proteomes" id="UP000663193">
    <property type="component" value="Chromosome 4"/>
</dbReference>
<protein>
    <recommendedName>
        <fullName evidence="3">F-box domain-containing protein</fullName>
    </recommendedName>
</protein>
<dbReference type="AlphaFoldDB" id="A0A7U2HZP2"/>
<keyword evidence="2" id="KW-1185">Reference proteome</keyword>
<dbReference type="VEuPathDB" id="FungiDB:JI435_077790"/>
<proteinExistence type="predicted"/>
<dbReference type="Gene3D" id="3.80.10.10">
    <property type="entry name" value="Ribonuclease Inhibitor"/>
    <property type="match status" value="1"/>
</dbReference>
<gene>
    <name evidence="1" type="ORF">JI435_077790</name>
</gene>
<sequence>MDSPEQVAHVPTFSSLATELKLHIFDYVRLKADQGSARLISQEWNRLMSPYMWTSFTPISTGSFTNGLLSPSEEQKACFRRVRSLTLEWNQESSAGSCSWLSRVLPLLEDNQLRAFTGAADNPLPAKLLFELLHRQAELTCFRARLDWTAAAGAIDDTAPWTTDLEHVLPLALHQVTTLRVYIGDLNAPGAHTQAFHKYEAAYNNVLVSSAPHLDRLEICGWRWQGMPNDQKVPLYGQLQHAMGASQAFRTLRQLVVADIDLSGVEDRLVQALSLDTLSVLRLEYCSQVDAFLQGLASALRQQTKTSLRVLAVRTDYLRYHCKAGSLEELLQSFTGLVELECSISLAVFMDWKGNTLQRHPGLRRLLISSFMIHMGVPGWPEIVPETLAQCPQLYCFAYPPLEPGLGRVLDCSLPIRMPYGLDKSLDAVATAPSLRMIRLLWAPGQYEMEDELLRQTDEWIEKAAQIAYHFATLVLMYLYRRGSAIRLLALSAESRWKQIRSDSNLHFYPHYYYKLESTENGVNVVALRDYVAECPELADFM</sequence>
<evidence type="ECO:0000313" key="2">
    <source>
        <dbReference type="Proteomes" id="UP000663193"/>
    </source>
</evidence>